<evidence type="ECO:0008006" key="5">
    <source>
        <dbReference type="Google" id="ProtNLM"/>
    </source>
</evidence>
<evidence type="ECO:0000256" key="2">
    <source>
        <dbReference type="SAM" id="SignalP"/>
    </source>
</evidence>
<dbReference type="Proteomes" id="UP000002200">
    <property type="component" value="Chromosome"/>
</dbReference>
<dbReference type="STRING" id="203267.TWT_389"/>
<evidence type="ECO:0000313" key="4">
    <source>
        <dbReference type="Proteomes" id="UP000002200"/>
    </source>
</evidence>
<dbReference type="HOGENOM" id="CLU_737303_0_0_11"/>
<evidence type="ECO:0000256" key="1">
    <source>
        <dbReference type="SAM" id="Coils"/>
    </source>
</evidence>
<feature type="chain" id="PRO_5004297849" description="Transglycosylase SLT domain-containing protein" evidence="2">
    <location>
        <begin position="33"/>
        <end position="402"/>
    </location>
</feature>
<name>Q83GC3_TROWT</name>
<dbReference type="KEGG" id="twh:TWT_389"/>
<gene>
    <name evidence="3" type="ordered locus">TWT_389</name>
</gene>
<proteinExistence type="predicted"/>
<keyword evidence="2" id="KW-0732">Signal</keyword>
<dbReference type="InterPro" id="IPR023346">
    <property type="entry name" value="Lysozyme-like_dom_sf"/>
</dbReference>
<keyword evidence="4" id="KW-1185">Reference proteome</keyword>
<dbReference type="SUPFAM" id="SSF53955">
    <property type="entry name" value="Lysozyme-like"/>
    <property type="match status" value="1"/>
</dbReference>
<organism evidence="3 4">
    <name type="scientific">Tropheryma whipplei (strain Twist)</name>
    <name type="common">Whipple's bacillus</name>
    <dbReference type="NCBI Taxonomy" id="203267"/>
    <lineage>
        <taxon>Bacteria</taxon>
        <taxon>Bacillati</taxon>
        <taxon>Actinomycetota</taxon>
        <taxon>Actinomycetes</taxon>
        <taxon>Micrococcales</taxon>
        <taxon>Tropherymataceae</taxon>
        <taxon>Tropheryma</taxon>
    </lineage>
</organism>
<keyword evidence="1" id="KW-0175">Coiled coil</keyword>
<reference evidence="3 4" key="1">
    <citation type="journal article" date="2003" name="Genome Res.">
        <title>Tropheryma whipplei twist: a human pathogenic Actinobacteria with a reduced genome.</title>
        <authorList>
            <person name="Raoult D."/>
            <person name="Ogata H."/>
            <person name="Audic S."/>
            <person name="Robert C."/>
            <person name="Suhre K."/>
            <person name="Drancourt M."/>
            <person name="Claverie J.-M."/>
        </authorList>
    </citation>
    <scope>NUCLEOTIDE SEQUENCE [LARGE SCALE GENOMIC DNA]</scope>
    <source>
        <strain evidence="3 4">Twist</strain>
    </source>
</reference>
<dbReference type="OrthoDB" id="9766277at2"/>
<sequence length="402" mass="46377">MRLHLSQSRFKKLCVCILVTSLAFFHTTYVVADESELPSWSEIEKAKTDIREKQKQIHAINLALNRLSQRLNEASDRVLKLSADYTVGENNLEIIDNSLSNLNLQRRNAQKSIVESSKQINRVITGMFQGSLIAFDLDAFKVPDGLLYGLTVMNRYTDNLSNFRNKMFASYNSFSYIQRQIEETRLLQKKLIVSVDAKRAEAVKSVEQLKLDMARKRDLSTRLLSMLASLKGTTLAKEKQLKQEEERAAIAKTEPARSTGINTKIIEIDSNTSKTGGRTRKNKNKKDDSNPLYLLAISGLPKREEAKRYAKKRVFDRGWNEKEWKCLEILWTRESTWRWNAYNLSSGAYGIPQALPGSKMANIADDWMTNQNTQIEWGLSYITSRYKTPCKAWEFWQKSNWY</sequence>
<feature type="signal peptide" evidence="2">
    <location>
        <begin position="1"/>
        <end position="32"/>
    </location>
</feature>
<evidence type="ECO:0000313" key="3">
    <source>
        <dbReference type="EMBL" id="AAO44486.1"/>
    </source>
</evidence>
<accession>Q83GC3</accession>
<dbReference type="AlphaFoldDB" id="Q83GC3"/>
<dbReference type="EMBL" id="AE014184">
    <property type="protein sequence ID" value="AAO44486.1"/>
    <property type="molecule type" value="Genomic_DNA"/>
</dbReference>
<dbReference type="eggNOG" id="COG3206">
    <property type="taxonomic scope" value="Bacteria"/>
</dbReference>
<feature type="coiled-coil region" evidence="1">
    <location>
        <begin position="43"/>
        <end position="119"/>
    </location>
</feature>
<protein>
    <recommendedName>
        <fullName evidence="5">Transglycosylase SLT domain-containing protein</fullName>
    </recommendedName>
</protein>